<proteinExistence type="predicted"/>
<dbReference type="AlphaFoldDB" id="A0A0E9W3L8"/>
<accession>A0A0E9W3L8</accession>
<organism evidence="1">
    <name type="scientific">Anguilla anguilla</name>
    <name type="common">European freshwater eel</name>
    <name type="synonym">Muraena anguilla</name>
    <dbReference type="NCBI Taxonomy" id="7936"/>
    <lineage>
        <taxon>Eukaryota</taxon>
        <taxon>Metazoa</taxon>
        <taxon>Chordata</taxon>
        <taxon>Craniata</taxon>
        <taxon>Vertebrata</taxon>
        <taxon>Euteleostomi</taxon>
        <taxon>Actinopterygii</taxon>
        <taxon>Neopterygii</taxon>
        <taxon>Teleostei</taxon>
        <taxon>Anguilliformes</taxon>
        <taxon>Anguillidae</taxon>
        <taxon>Anguilla</taxon>
    </lineage>
</organism>
<protein>
    <submittedName>
        <fullName evidence="1">Uncharacterized protein</fullName>
    </submittedName>
</protein>
<dbReference type="EMBL" id="GBXM01023613">
    <property type="protein sequence ID" value="JAH84964.1"/>
    <property type="molecule type" value="Transcribed_RNA"/>
</dbReference>
<reference evidence="1" key="2">
    <citation type="journal article" date="2015" name="Fish Shellfish Immunol.">
        <title>Early steps in the European eel (Anguilla anguilla)-Vibrio vulnificus interaction in the gills: Role of the RtxA13 toxin.</title>
        <authorList>
            <person name="Callol A."/>
            <person name="Pajuelo D."/>
            <person name="Ebbesson L."/>
            <person name="Teles M."/>
            <person name="MacKenzie S."/>
            <person name="Amaro C."/>
        </authorList>
    </citation>
    <scope>NUCLEOTIDE SEQUENCE</scope>
</reference>
<reference evidence="1" key="1">
    <citation type="submission" date="2014-11" db="EMBL/GenBank/DDBJ databases">
        <authorList>
            <person name="Amaro Gonzalez C."/>
        </authorList>
    </citation>
    <scope>NUCLEOTIDE SEQUENCE</scope>
</reference>
<sequence>MNSPSKDVHYWLTYALMMMTKLWPLRVAAQRISAENGVQTTNKNKIRTVTQTLFCIIEEN</sequence>
<name>A0A0E9W3L8_ANGAN</name>
<evidence type="ECO:0000313" key="1">
    <source>
        <dbReference type="EMBL" id="JAH84964.1"/>
    </source>
</evidence>